<dbReference type="EMBL" id="CP091958">
    <property type="protein sequence ID" value="UOG58660.1"/>
    <property type="molecule type" value="Genomic_DNA"/>
</dbReference>
<evidence type="ECO:0000313" key="2">
    <source>
        <dbReference type="Proteomes" id="UP000829829"/>
    </source>
</evidence>
<gene>
    <name evidence="1" type="ORF">MAL03_18530</name>
</gene>
<protein>
    <submittedName>
        <fullName evidence="1">Uncharacterized protein</fullName>
    </submittedName>
</protein>
<organism evidence="1 2">
    <name type="scientific">Leptospira noguchii</name>
    <dbReference type="NCBI Taxonomy" id="28182"/>
    <lineage>
        <taxon>Bacteria</taxon>
        <taxon>Pseudomonadati</taxon>
        <taxon>Spirochaetota</taxon>
        <taxon>Spirochaetia</taxon>
        <taxon>Leptospirales</taxon>
        <taxon>Leptospiraceae</taxon>
        <taxon>Leptospira</taxon>
    </lineage>
</organism>
<name>A0A9Q8VYH7_9LEPT</name>
<dbReference type="AlphaFoldDB" id="A0A9Q8VYH7"/>
<sequence length="61" mass="7047">MSKPTTRIERVKEDGINRVQIHIQKPEGTDVLLTLELQDFRSLEEEILRLNEDGVEDGENV</sequence>
<proteinExistence type="predicted"/>
<dbReference type="RefSeq" id="WP_141599421.1">
    <property type="nucleotide sequence ID" value="NZ_CP091954.1"/>
</dbReference>
<accession>A0A9Q8VYH7</accession>
<reference evidence="1" key="1">
    <citation type="submission" date="2022-02" db="EMBL/GenBank/DDBJ databases">
        <title>The genetically variable rfb locus in Leptospira is a mobile cassette and a molecular signature of serovar identity.</title>
        <authorList>
            <person name="Nieves C."/>
            <person name="Vincent A.T."/>
            <person name="Zarantonelli L."/>
            <person name="Picardeau M."/>
            <person name="Veyrier F.J."/>
            <person name="Buschiazzo A."/>
        </authorList>
    </citation>
    <scope>NUCLEOTIDE SEQUENCE</scope>
    <source>
        <strain evidence="1">IP1512017</strain>
    </source>
</reference>
<evidence type="ECO:0000313" key="1">
    <source>
        <dbReference type="EMBL" id="UOG58660.1"/>
    </source>
</evidence>
<dbReference type="Proteomes" id="UP000829829">
    <property type="component" value="Chromosome 2"/>
</dbReference>